<evidence type="ECO:0000313" key="5">
    <source>
        <dbReference type="EMBL" id="GAA2036411.1"/>
    </source>
</evidence>
<name>A0ABP5G2N7_9ACTN</name>
<dbReference type="EMBL" id="BAAAQN010000023">
    <property type="protein sequence ID" value="GAA2036411.1"/>
    <property type="molecule type" value="Genomic_DNA"/>
</dbReference>
<dbReference type="InterPro" id="IPR009003">
    <property type="entry name" value="Peptidase_S1_PA"/>
</dbReference>
<feature type="domain" description="Fibronectin type-III" evidence="4">
    <location>
        <begin position="604"/>
        <end position="702"/>
    </location>
</feature>
<dbReference type="InterPro" id="IPR013783">
    <property type="entry name" value="Ig-like_fold"/>
</dbReference>
<protein>
    <recommendedName>
        <fullName evidence="4">Fibronectin type-III domain-containing protein</fullName>
    </recommendedName>
</protein>
<dbReference type="SMART" id="SM00060">
    <property type="entry name" value="FN3"/>
    <property type="match status" value="3"/>
</dbReference>
<dbReference type="Gene3D" id="2.60.40.10">
    <property type="entry name" value="Immunoglobulins"/>
    <property type="match status" value="2"/>
</dbReference>
<dbReference type="PROSITE" id="PS50853">
    <property type="entry name" value="FN3"/>
    <property type="match status" value="2"/>
</dbReference>
<keyword evidence="2" id="KW-0624">Polysaccharide degradation</keyword>
<dbReference type="CDD" id="cd00063">
    <property type="entry name" value="FN3"/>
    <property type="match status" value="1"/>
</dbReference>
<keyword evidence="1" id="KW-0378">Hydrolase</keyword>
<dbReference type="Proteomes" id="UP001500751">
    <property type="component" value="Unassembled WGS sequence"/>
</dbReference>
<keyword evidence="3" id="KW-0732">Signal</keyword>
<accession>A0ABP5G2N7</accession>
<evidence type="ECO:0000256" key="1">
    <source>
        <dbReference type="ARBA" id="ARBA00023295"/>
    </source>
</evidence>
<feature type="chain" id="PRO_5047279227" description="Fibronectin type-III domain-containing protein" evidence="3">
    <location>
        <begin position="34"/>
        <end position="702"/>
    </location>
</feature>
<comment type="caution">
    <text evidence="5">The sequence shown here is derived from an EMBL/GenBank/DDBJ whole genome shotgun (WGS) entry which is preliminary data.</text>
</comment>
<evidence type="ECO:0000313" key="6">
    <source>
        <dbReference type="Proteomes" id="UP001500751"/>
    </source>
</evidence>
<gene>
    <name evidence="5" type="ORF">GCM10009839_41650</name>
</gene>
<feature type="signal peptide" evidence="3">
    <location>
        <begin position="1"/>
        <end position="33"/>
    </location>
</feature>
<keyword evidence="1" id="KW-0326">Glycosidase</keyword>
<feature type="domain" description="Fibronectin type-III" evidence="4">
    <location>
        <begin position="266"/>
        <end position="360"/>
    </location>
</feature>
<evidence type="ECO:0000256" key="2">
    <source>
        <dbReference type="ARBA" id="ARBA00023326"/>
    </source>
</evidence>
<proteinExistence type="predicted"/>
<keyword evidence="2" id="KW-0119">Carbohydrate metabolism</keyword>
<dbReference type="InterPro" id="IPR036116">
    <property type="entry name" value="FN3_sf"/>
</dbReference>
<evidence type="ECO:0000256" key="3">
    <source>
        <dbReference type="SAM" id="SignalP"/>
    </source>
</evidence>
<evidence type="ECO:0000259" key="4">
    <source>
        <dbReference type="PROSITE" id="PS50853"/>
    </source>
</evidence>
<dbReference type="InterPro" id="IPR003961">
    <property type="entry name" value="FN3_dom"/>
</dbReference>
<sequence length="702" mass="72011">MRHMRMPPRRTRRRSTPAAIAAGILLTATTVLAAMIAAPAAEAIGNGFDPHTAQVVVPGTSTVVTEWKLAGQGFAQGVQIAPQWILASGHAAPQAGGTFTDEYGSAKIDRIAGNCLGGGHGLCDVSVAHLATPIPAPAFPPLLLDGVPNPQGSTIAGDTLAVGNGGSTTGRPTVGWTQPTRYNLDLSVLQSGLSSINGDSGGPSFYYYPGHSTGVLQGIATASAYGIVGGLQQFSADTVKPFLDGVLPPGTVTWTTFGQLGPTPLVPEPVAQPTVTSNYRSITVSWPAVTATPPVTGYRAVLVNTGDVRDTTVIATDANTHTAVFDGLTLGAPYGVFVLAANANGESKVPWATMGGVPPATPAATWSTTAAASFQPPRPKGGAVSLDGPGQLNFTVTPTDVPIPGVTKYEVLVDQCAGSCGLGQFTQVSDQIYTNPSGTVWLPTSTPLGTQFQTQIREINSSGKSPWIYRPLTYVPKDRPLAPTAVTVTPQADGGTKVSWTPAAADPQPAVLTGYKPHAQPISYVVEVNIPGQGTVTADIVDPSQTTDTFNIADLGGAPSTYTLDVEALSGWGYSLPASVTAPMGVLPAPPPVTATRTPAAPPAPANLTVPTVSGVGATNTVTWTQPASGPGVASVDEYLITLEIQDPESTLLPIVAEVPANQLSYTYQNPYPSFYKVTVYGLSQQAGASVPAIATGTIANP</sequence>
<organism evidence="5 6">
    <name type="scientific">Catenulispora yoronensis</name>
    <dbReference type="NCBI Taxonomy" id="450799"/>
    <lineage>
        <taxon>Bacteria</taxon>
        <taxon>Bacillati</taxon>
        <taxon>Actinomycetota</taxon>
        <taxon>Actinomycetes</taxon>
        <taxon>Catenulisporales</taxon>
        <taxon>Catenulisporaceae</taxon>
        <taxon>Catenulispora</taxon>
    </lineage>
</organism>
<dbReference type="SUPFAM" id="SSF49265">
    <property type="entry name" value="Fibronectin type III"/>
    <property type="match status" value="2"/>
</dbReference>
<keyword evidence="6" id="KW-1185">Reference proteome</keyword>
<dbReference type="SUPFAM" id="SSF50494">
    <property type="entry name" value="Trypsin-like serine proteases"/>
    <property type="match status" value="1"/>
</dbReference>
<reference evidence="6" key="1">
    <citation type="journal article" date="2019" name="Int. J. Syst. Evol. Microbiol.">
        <title>The Global Catalogue of Microorganisms (GCM) 10K type strain sequencing project: providing services to taxonomists for standard genome sequencing and annotation.</title>
        <authorList>
            <consortium name="The Broad Institute Genomics Platform"/>
            <consortium name="The Broad Institute Genome Sequencing Center for Infectious Disease"/>
            <person name="Wu L."/>
            <person name="Ma J."/>
        </authorList>
    </citation>
    <scope>NUCLEOTIDE SEQUENCE [LARGE SCALE GENOMIC DNA]</scope>
    <source>
        <strain evidence="6">JCM 16014</strain>
    </source>
</reference>